<comment type="caution">
    <text evidence="2">The sequence shown here is derived from an EMBL/GenBank/DDBJ whole genome shotgun (WGS) entry which is preliminary data.</text>
</comment>
<gene>
    <name evidence="2" type="ORF">ABID37_003298</name>
</gene>
<evidence type="ECO:0000313" key="2">
    <source>
        <dbReference type="EMBL" id="MET3793075.1"/>
    </source>
</evidence>
<keyword evidence="3" id="KW-1185">Reference proteome</keyword>
<feature type="signal peptide" evidence="1">
    <location>
        <begin position="1"/>
        <end position="21"/>
    </location>
</feature>
<accession>A0ABV2N203</accession>
<dbReference type="EMBL" id="JBEPML010000011">
    <property type="protein sequence ID" value="MET3793075.1"/>
    <property type="molecule type" value="Genomic_DNA"/>
</dbReference>
<dbReference type="Proteomes" id="UP001549076">
    <property type="component" value="Unassembled WGS sequence"/>
</dbReference>
<reference evidence="2 3" key="1">
    <citation type="submission" date="2024-06" db="EMBL/GenBank/DDBJ databases">
        <title>Genomic Encyclopedia of Type Strains, Phase IV (KMG-IV): sequencing the most valuable type-strain genomes for metagenomic binning, comparative biology and taxonomic classification.</title>
        <authorList>
            <person name="Goeker M."/>
        </authorList>
    </citation>
    <scope>NUCLEOTIDE SEQUENCE [LARGE SCALE GENOMIC DNA]</scope>
    <source>
        <strain evidence="2 3">DSM 27865</strain>
    </source>
</reference>
<dbReference type="RefSeq" id="WP_354196664.1">
    <property type="nucleotide sequence ID" value="NZ_JBEPML010000011.1"/>
</dbReference>
<evidence type="ECO:0000256" key="1">
    <source>
        <dbReference type="SAM" id="SignalP"/>
    </source>
</evidence>
<keyword evidence="1" id="KW-0732">Signal</keyword>
<protein>
    <submittedName>
        <fullName evidence="2">Uncharacterized protein</fullName>
    </submittedName>
</protein>
<proteinExistence type="predicted"/>
<evidence type="ECO:0000313" key="3">
    <source>
        <dbReference type="Proteomes" id="UP001549076"/>
    </source>
</evidence>
<feature type="chain" id="PRO_5046671480" evidence="1">
    <location>
        <begin position="22"/>
        <end position="94"/>
    </location>
</feature>
<sequence>MVAVKAFFYSLVILLAAAQSAAESRLDSRIDEAAREILAAKMGDLRGGFRPGEEPLLVSRETALRQKTREPLKVLHYGRYREEAPAAPQSTKAR</sequence>
<organism evidence="2 3">
    <name type="scientific">Aquamicrobium terrae</name>
    <dbReference type="NCBI Taxonomy" id="1324945"/>
    <lineage>
        <taxon>Bacteria</taxon>
        <taxon>Pseudomonadati</taxon>
        <taxon>Pseudomonadota</taxon>
        <taxon>Alphaproteobacteria</taxon>
        <taxon>Hyphomicrobiales</taxon>
        <taxon>Phyllobacteriaceae</taxon>
        <taxon>Aquamicrobium</taxon>
    </lineage>
</organism>
<name>A0ABV2N203_9HYPH</name>